<accession>A0A384K758</accession>
<dbReference type="Proteomes" id="UP000001798">
    <property type="component" value="Chromosome 16"/>
</dbReference>
<organism evidence="1 2">
    <name type="scientific">Botryotinia fuckeliana (strain B05.10)</name>
    <name type="common">Noble rot fungus</name>
    <name type="synonym">Botrytis cinerea</name>
    <dbReference type="NCBI Taxonomy" id="332648"/>
    <lineage>
        <taxon>Eukaryota</taxon>
        <taxon>Fungi</taxon>
        <taxon>Dikarya</taxon>
        <taxon>Ascomycota</taxon>
        <taxon>Pezizomycotina</taxon>
        <taxon>Leotiomycetes</taxon>
        <taxon>Helotiales</taxon>
        <taxon>Sclerotiniaceae</taxon>
        <taxon>Botrytis</taxon>
    </lineage>
</organism>
<keyword evidence="2" id="KW-1185">Reference proteome</keyword>
<proteinExistence type="predicted"/>
<reference evidence="1 2" key="1">
    <citation type="journal article" date="2011" name="PLoS Genet.">
        <title>Genomic analysis of the necrotrophic fungal pathogens Sclerotinia sclerotiorum and Botrytis cinerea.</title>
        <authorList>
            <person name="Amselem J."/>
            <person name="Cuomo C.A."/>
            <person name="van Kan J.A."/>
            <person name="Viaud M."/>
            <person name="Benito E.P."/>
            <person name="Couloux A."/>
            <person name="Coutinho P.M."/>
            <person name="de Vries R.P."/>
            <person name="Dyer P.S."/>
            <person name="Fillinger S."/>
            <person name="Fournier E."/>
            <person name="Gout L."/>
            <person name="Hahn M."/>
            <person name="Kohn L."/>
            <person name="Lapalu N."/>
            <person name="Plummer K.M."/>
            <person name="Pradier J.M."/>
            <person name="Quevillon E."/>
            <person name="Sharon A."/>
            <person name="Simon A."/>
            <person name="ten Have A."/>
            <person name="Tudzynski B."/>
            <person name="Tudzynski P."/>
            <person name="Wincker P."/>
            <person name="Andrew M."/>
            <person name="Anthouard V."/>
            <person name="Beever R.E."/>
            <person name="Beffa R."/>
            <person name="Benoit I."/>
            <person name="Bouzid O."/>
            <person name="Brault B."/>
            <person name="Chen Z."/>
            <person name="Choquer M."/>
            <person name="Collemare J."/>
            <person name="Cotton P."/>
            <person name="Danchin E.G."/>
            <person name="Da Silva C."/>
            <person name="Gautier A."/>
            <person name="Giraud C."/>
            <person name="Giraud T."/>
            <person name="Gonzalez C."/>
            <person name="Grossetete S."/>
            <person name="Guldener U."/>
            <person name="Henrissat B."/>
            <person name="Howlett B.J."/>
            <person name="Kodira C."/>
            <person name="Kretschmer M."/>
            <person name="Lappartient A."/>
            <person name="Leroch M."/>
            <person name="Levis C."/>
            <person name="Mauceli E."/>
            <person name="Neuveglise C."/>
            <person name="Oeser B."/>
            <person name="Pearson M."/>
            <person name="Poulain J."/>
            <person name="Poussereau N."/>
            <person name="Quesneville H."/>
            <person name="Rascle C."/>
            <person name="Schumacher J."/>
            <person name="Segurens B."/>
            <person name="Sexton A."/>
            <person name="Silva E."/>
            <person name="Sirven C."/>
            <person name="Soanes D.M."/>
            <person name="Talbot N.J."/>
            <person name="Templeton M."/>
            <person name="Yandava C."/>
            <person name="Yarden O."/>
            <person name="Zeng Q."/>
            <person name="Rollins J.A."/>
            <person name="Lebrun M.H."/>
            <person name="Dickman M."/>
        </authorList>
    </citation>
    <scope>NUCLEOTIDE SEQUENCE [LARGE SCALE GENOMIC DNA]</scope>
    <source>
        <strain evidence="1 2">B05.10</strain>
    </source>
</reference>
<sequence>MDQATYFFTLKAPQVALYLTRL</sequence>
<protein>
    <submittedName>
        <fullName evidence="1">Uncharacterized protein</fullName>
    </submittedName>
</protein>
<evidence type="ECO:0000313" key="1">
    <source>
        <dbReference type="EMBL" id="ATZ58660.1"/>
    </source>
</evidence>
<dbReference type="EMBL" id="CP009820">
    <property type="protein sequence ID" value="ATZ58660.1"/>
    <property type="molecule type" value="Genomic_DNA"/>
</dbReference>
<reference evidence="1 2" key="3">
    <citation type="journal article" date="2017" name="Mol. Plant Pathol.">
        <title>A gapless genome sequence of the fungus Botrytis cinerea.</title>
        <authorList>
            <person name="Van Kan J.A."/>
            <person name="Stassen J.H."/>
            <person name="Mosbach A."/>
            <person name="Van Der Lee T.A."/>
            <person name="Faino L."/>
            <person name="Farmer A.D."/>
            <person name="Papasotiriou D.G."/>
            <person name="Zhou S."/>
            <person name="Seidl M.F."/>
            <person name="Cottam E."/>
            <person name="Edel D."/>
            <person name="Hahn M."/>
            <person name="Schwartz D.C."/>
            <person name="Dietrich R.A."/>
            <person name="Widdison S."/>
            <person name="Scalliet G."/>
        </authorList>
    </citation>
    <scope>NUCLEOTIDE SEQUENCE [LARGE SCALE GENOMIC DNA]</scope>
    <source>
        <strain evidence="1 2">B05.10</strain>
    </source>
</reference>
<gene>
    <name evidence="1" type="ORF">BCIN_16g03760</name>
</gene>
<evidence type="ECO:0000313" key="2">
    <source>
        <dbReference type="Proteomes" id="UP000001798"/>
    </source>
</evidence>
<dbReference type="AlphaFoldDB" id="A0A384K758"/>
<reference evidence="1 2" key="2">
    <citation type="journal article" date="2012" name="Eukaryot. Cell">
        <title>Genome update of Botrytis cinerea strains B05.10 and T4.</title>
        <authorList>
            <person name="Staats M."/>
            <person name="van Kan J.A."/>
        </authorList>
    </citation>
    <scope>NUCLEOTIDE SEQUENCE [LARGE SCALE GENOMIC DNA]</scope>
    <source>
        <strain evidence="1 2">B05.10</strain>
    </source>
</reference>
<dbReference type="VEuPathDB" id="FungiDB:Bcin16g03760"/>
<dbReference type="OrthoDB" id="3533053at2759"/>
<name>A0A384K758_BOTFB</name>